<dbReference type="CDD" id="cd06782">
    <property type="entry name" value="cpPDZ_CPP-like"/>
    <property type="match status" value="1"/>
</dbReference>
<keyword evidence="9" id="KW-1185">Reference proteome</keyword>
<dbReference type="GO" id="GO:0030288">
    <property type="term" value="C:outer membrane-bounded periplasmic space"/>
    <property type="evidence" value="ECO:0007669"/>
    <property type="project" value="TreeGrafter"/>
</dbReference>
<protein>
    <submittedName>
        <fullName evidence="8">Carboxyl-terminal processing protease</fullName>
    </submittedName>
</protein>
<feature type="transmembrane region" description="Helical" evidence="6">
    <location>
        <begin position="34"/>
        <end position="54"/>
    </location>
</feature>
<accession>A0A1G5CFF3</accession>
<dbReference type="Gene3D" id="3.30.750.44">
    <property type="match status" value="1"/>
</dbReference>
<dbReference type="GO" id="GO:0008236">
    <property type="term" value="F:serine-type peptidase activity"/>
    <property type="evidence" value="ECO:0007669"/>
    <property type="project" value="UniProtKB-KW"/>
</dbReference>
<evidence type="ECO:0000313" key="9">
    <source>
        <dbReference type="Proteomes" id="UP000183047"/>
    </source>
</evidence>
<sequence>MENENIENNVPVSEPASKDTEADKMLKRRFISGMLIGALCAMFVFFAGAIFFILTNGVHAGGQNENGVLNSETVKKVKMLENLVDTNYYKDDVDKSTEAEGIYKGLIESLGDPYSVYYTADELEELKAVTKGVYYGIGAYVGMDQEKNVPVITGIMEGSPAADSGLMEGDIIAEVNKESIQGLTLDEVVAKIKGEKGTSVHLTLIRDGSVDNVEVDVIRNEIQVPTVTTELLKDGIGYLKISEFDEITTDQFTEGLAELRASGIKGLMIDLRSNPGGNLVTVCDIARQLLPKGNIVYTVDREGNKQDYTCDGTRQIDIPVVVLINQYSASASEILAGAIKDYGIGKLVGVKTFGKGIVQSVFDLNDGTAVKLTVSDYYTPNGYNIHGIGIEPDVEVELDIEKAQRDKIDNQKEKAIEVMKELIDK</sequence>
<dbReference type="InterPro" id="IPR005151">
    <property type="entry name" value="Tail-specific_protease"/>
</dbReference>
<dbReference type="GO" id="GO:0006508">
    <property type="term" value="P:proteolysis"/>
    <property type="evidence" value="ECO:0007669"/>
    <property type="project" value="UniProtKB-KW"/>
</dbReference>
<dbReference type="GO" id="GO:0007165">
    <property type="term" value="P:signal transduction"/>
    <property type="evidence" value="ECO:0007669"/>
    <property type="project" value="TreeGrafter"/>
</dbReference>
<dbReference type="PROSITE" id="PS50106">
    <property type="entry name" value="PDZ"/>
    <property type="match status" value="1"/>
</dbReference>
<dbReference type="OrthoDB" id="9812068at2"/>
<dbReference type="Pfam" id="PF00595">
    <property type="entry name" value="PDZ"/>
    <property type="match status" value="1"/>
</dbReference>
<dbReference type="Gene3D" id="2.30.42.10">
    <property type="match status" value="1"/>
</dbReference>
<dbReference type="SMART" id="SM00228">
    <property type="entry name" value="PDZ"/>
    <property type="match status" value="1"/>
</dbReference>
<dbReference type="RefSeq" id="WP_083334493.1">
    <property type="nucleotide sequence ID" value="NZ_FMUR01000006.1"/>
</dbReference>
<keyword evidence="6" id="KW-0812">Transmembrane</keyword>
<evidence type="ECO:0000256" key="2">
    <source>
        <dbReference type="ARBA" id="ARBA00022670"/>
    </source>
</evidence>
<evidence type="ECO:0000259" key="7">
    <source>
        <dbReference type="PROSITE" id="PS50106"/>
    </source>
</evidence>
<keyword evidence="3 5" id="KW-0378">Hydrolase</keyword>
<proteinExistence type="inferred from homology"/>
<dbReference type="EMBL" id="FMUR01000006">
    <property type="protein sequence ID" value="SCY01209.1"/>
    <property type="molecule type" value="Genomic_DNA"/>
</dbReference>
<dbReference type="GO" id="GO:0004175">
    <property type="term" value="F:endopeptidase activity"/>
    <property type="evidence" value="ECO:0007669"/>
    <property type="project" value="TreeGrafter"/>
</dbReference>
<evidence type="ECO:0000256" key="3">
    <source>
        <dbReference type="ARBA" id="ARBA00022801"/>
    </source>
</evidence>
<evidence type="ECO:0000313" key="8">
    <source>
        <dbReference type="EMBL" id="SCY01209.1"/>
    </source>
</evidence>
<evidence type="ECO:0000256" key="4">
    <source>
        <dbReference type="ARBA" id="ARBA00022825"/>
    </source>
</evidence>
<name>A0A1G5CFF3_9FIRM</name>
<dbReference type="InterPro" id="IPR055210">
    <property type="entry name" value="CtpA/B_N"/>
</dbReference>
<dbReference type="InterPro" id="IPR036034">
    <property type="entry name" value="PDZ_sf"/>
</dbReference>
<dbReference type="InterPro" id="IPR001478">
    <property type="entry name" value="PDZ"/>
</dbReference>
<dbReference type="Gene3D" id="3.90.226.10">
    <property type="entry name" value="2-enoyl-CoA Hydratase, Chain A, domain 1"/>
    <property type="match status" value="1"/>
</dbReference>
<dbReference type="Pfam" id="PF22694">
    <property type="entry name" value="CtpB_N-like"/>
    <property type="match status" value="1"/>
</dbReference>
<dbReference type="PANTHER" id="PTHR32060">
    <property type="entry name" value="TAIL-SPECIFIC PROTEASE"/>
    <property type="match status" value="1"/>
</dbReference>
<feature type="domain" description="PDZ" evidence="7">
    <location>
        <begin position="123"/>
        <end position="193"/>
    </location>
</feature>
<dbReference type="SUPFAM" id="SSF50156">
    <property type="entry name" value="PDZ domain-like"/>
    <property type="match status" value="1"/>
</dbReference>
<dbReference type="PANTHER" id="PTHR32060:SF30">
    <property type="entry name" value="CARBOXY-TERMINAL PROCESSING PROTEASE CTPA"/>
    <property type="match status" value="1"/>
</dbReference>
<dbReference type="SMART" id="SM00245">
    <property type="entry name" value="TSPc"/>
    <property type="match status" value="1"/>
</dbReference>
<dbReference type="SUPFAM" id="SSF52096">
    <property type="entry name" value="ClpP/crotonase"/>
    <property type="match status" value="1"/>
</dbReference>
<dbReference type="Proteomes" id="UP000183047">
    <property type="component" value="Unassembled WGS sequence"/>
</dbReference>
<dbReference type="InterPro" id="IPR029045">
    <property type="entry name" value="ClpP/crotonase-like_dom_sf"/>
</dbReference>
<gene>
    <name evidence="8" type="ORF">SAMN02910451_01102</name>
</gene>
<reference evidence="9" key="1">
    <citation type="submission" date="2016-10" db="EMBL/GenBank/DDBJ databases">
        <authorList>
            <person name="Varghese N."/>
            <person name="Submissions S."/>
        </authorList>
    </citation>
    <scope>NUCLEOTIDE SEQUENCE [LARGE SCALE GENOMIC DNA]</scope>
    <source>
        <strain evidence="9">XBD2006</strain>
    </source>
</reference>
<dbReference type="AlphaFoldDB" id="A0A1G5CFF3"/>
<keyword evidence="2 5" id="KW-0645">Protease</keyword>
<keyword evidence="6" id="KW-1133">Transmembrane helix</keyword>
<dbReference type="Pfam" id="PF03572">
    <property type="entry name" value="Peptidase_S41"/>
    <property type="match status" value="1"/>
</dbReference>
<evidence type="ECO:0000256" key="5">
    <source>
        <dbReference type="RuleBase" id="RU004404"/>
    </source>
</evidence>
<keyword evidence="4 5" id="KW-0720">Serine protease</keyword>
<dbReference type="CDD" id="cd07560">
    <property type="entry name" value="Peptidase_S41_CPP"/>
    <property type="match status" value="1"/>
</dbReference>
<dbReference type="InterPro" id="IPR004447">
    <property type="entry name" value="Peptidase_S41A"/>
</dbReference>
<organism evidence="8 9">
    <name type="scientific">Butyrivibrio hungatei</name>
    <dbReference type="NCBI Taxonomy" id="185008"/>
    <lineage>
        <taxon>Bacteria</taxon>
        <taxon>Bacillati</taxon>
        <taxon>Bacillota</taxon>
        <taxon>Clostridia</taxon>
        <taxon>Lachnospirales</taxon>
        <taxon>Lachnospiraceae</taxon>
        <taxon>Butyrivibrio</taxon>
    </lineage>
</organism>
<evidence type="ECO:0000256" key="1">
    <source>
        <dbReference type="ARBA" id="ARBA00009179"/>
    </source>
</evidence>
<dbReference type="NCBIfam" id="TIGR00225">
    <property type="entry name" value="prc"/>
    <property type="match status" value="1"/>
</dbReference>
<comment type="similarity">
    <text evidence="1 5">Belongs to the peptidase S41A family.</text>
</comment>
<keyword evidence="6" id="KW-0472">Membrane</keyword>
<evidence type="ECO:0000256" key="6">
    <source>
        <dbReference type="SAM" id="Phobius"/>
    </source>
</evidence>